<dbReference type="GO" id="GO:0008713">
    <property type="term" value="F:ADP-heptose-lipopolysaccharide heptosyltransferase activity"/>
    <property type="evidence" value="ECO:0007669"/>
    <property type="project" value="TreeGrafter"/>
</dbReference>
<protein>
    <submittedName>
        <fullName evidence="3">Glycosyltransferase family 9 protein</fullName>
    </submittedName>
</protein>
<dbReference type="InterPro" id="IPR002201">
    <property type="entry name" value="Glyco_trans_9"/>
</dbReference>
<dbReference type="GO" id="GO:0005829">
    <property type="term" value="C:cytosol"/>
    <property type="evidence" value="ECO:0007669"/>
    <property type="project" value="TreeGrafter"/>
</dbReference>
<dbReference type="Gene3D" id="3.40.50.2000">
    <property type="entry name" value="Glycogen Phosphorylase B"/>
    <property type="match status" value="2"/>
</dbReference>
<sequence length="336" mass="37533">MKENHNTITASQVTGNILVVLPKFIGDAVNCTPSLQLLKNLYPNKNIILLIRPHLVEMFKRETDYSIIVDERFNKTQPVSIWAFAKTLKATNIQVAIIMRNSLSEAILCFLASIKYRVGYAKNGRSLLLTHKLKLNENHHYIFRYCRLVNEPHDNPFNSIPKTVLVKEPSLLIPKQNKKSIGVYFGGKNKGFRHYPNELSFIAMADIAKKIGCTFYIFGDNAELKDAQQLHQQLNQQQVDSVVLAGKTSIITMIDAIGELDLLLTIDSGPMHIAAAFNIPFVAVVGMGTSPWSVVAPKVTNAITLIANGNQLLEKDIINDIKPQHISEAALKLLNH</sequence>
<dbReference type="CDD" id="cd03789">
    <property type="entry name" value="GT9_LPS_heptosyltransferase"/>
    <property type="match status" value="1"/>
</dbReference>
<keyword evidence="4" id="KW-1185">Reference proteome</keyword>
<dbReference type="RefSeq" id="WP_169020537.1">
    <property type="nucleotide sequence ID" value="NZ_JABBMT010000018.1"/>
</dbReference>
<accession>A0A7Y0HCM4</accession>
<gene>
    <name evidence="3" type="ORF">HHO47_12215</name>
</gene>
<dbReference type="GO" id="GO:0009244">
    <property type="term" value="P:lipopolysaccharide core region biosynthetic process"/>
    <property type="evidence" value="ECO:0007669"/>
    <property type="project" value="TreeGrafter"/>
</dbReference>
<name>A0A7Y0HCM4_9GAMM</name>
<proteinExistence type="predicted"/>
<keyword evidence="2" id="KW-0808">Transferase</keyword>
<evidence type="ECO:0000256" key="2">
    <source>
        <dbReference type="ARBA" id="ARBA00022679"/>
    </source>
</evidence>
<reference evidence="3" key="1">
    <citation type="submission" date="2020-04" db="EMBL/GenBank/DDBJ databases">
        <title>Genome Sequencing for Pseudoaltermonas arctica.</title>
        <authorList>
            <person name="Elkins N.S."/>
        </authorList>
    </citation>
    <scope>NUCLEOTIDE SEQUENCE [LARGE SCALE GENOMIC DNA]</scope>
    <source>
        <strain evidence="3">NEC-BIFX-2020_0012</strain>
    </source>
</reference>
<dbReference type="SUPFAM" id="SSF53756">
    <property type="entry name" value="UDP-Glycosyltransferase/glycogen phosphorylase"/>
    <property type="match status" value="1"/>
</dbReference>
<dbReference type="Proteomes" id="UP000570493">
    <property type="component" value="Unassembled WGS sequence"/>
</dbReference>
<dbReference type="InterPro" id="IPR051199">
    <property type="entry name" value="LPS_LOS_Heptosyltrfase"/>
</dbReference>
<evidence type="ECO:0000313" key="4">
    <source>
        <dbReference type="Proteomes" id="UP000570493"/>
    </source>
</evidence>
<keyword evidence="1" id="KW-0328">Glycosyltransferase</keyword>
<comment type="caution">
    <text evidence="3">The sequence shown here is derived from an EMBL/GenBank/DDBJ whole genome shotgun (WGS) entry which is preliminary data.</text>
</comment>
<dbReference type="PANTHER" id="PTHR30160:SF7">
    <property type="entry name" value="ADP-HEPTOSE--LPS HEPTOSYLTRANSFERASE 2"/>
    <property type="match status" value="1"/>
</dbReference>
<evidence type="ECO:0000256" key="1">
    <source>
        <dbReference type="ARBA" id="ARBA00022676"/>
    </source>
</evidence>
<dbReference type="EMBL" id="JABBMT010000018">
    <property type="protein sequence ID" value="NMM41558.1"/>
    <property type="molecule type" value="Genomic_DNA"/>
</dbReference>
<dbReference type="Pfam" id="PF01075">
    <property type="entry name" value="Glyco_transf_9"/>
    <property type="match status" value="1"/>
</dbReference>
<organism evidence="3 4">
    <name type="scientific">Pseudoalteromonas arctica</name>
    <dbReference type="NCBI Taxonomy" id="394751"/>
    <lineage>
        <taxon>Bacteria</taxon>
        <taxon>Pseudomonadati</taxon>
        <taxon>Pseudomonadota</taxon>
        <taxon>Gammaproteobacteria</taxon>
        <taxon>Alteromonadales</taxon>
        <taxon>Pseudoalteromonadaceae</taxon>
        <taxon>Pseudoalteromonas</taxon>
    </lineage>
</organism>
<dbReference type="AlphaFoldDB" id="A0A7Y0HCM4"/>
<evidence type="ECO:0000313" key="3">
    <source>
        <dbReference type="EMBL" id="NMM41558.1"/>
    </source>
</evidence>
<dbReference type="PANTHER" id="PTHR30160">
    <property type="entry name" value="TETRAACYLDISACCHARIDE 4'-KINASE-RELATED"/>
    <property type="match status" value="1"/>
</dbReference>